<reference evidence="6 7" key="1">
    <citation type="submission" date="2016-10" db="EMBL/GenBank/DDBJ databases">
        <authorList>
            <person name="de Groot N.N."/>
        </authorList>
    </citation>
    <scope>NUCLEOTIDE SEQUENCE [LARGE SCALE GENOMIC DNA]</scope>
    <source>
        <strain evidence="6 7">DSM 43067</strain>
    </source>
</reference>
<dbReference type="Gene3D" id="1.10.10.10">
    <property type="entry name" value="Winged helix-like DNA-binding domain superfamily/Winged helix DNA-binding domain"/>
    <property type="match status" value="1"/>
</dbReference>
<gene>
    <name evidence="6" type="ORF">SAMN04489713_102462</name>
</gene>
<dbReference type="InParanoid" id="A0A1I5A5C3"/>
<dbReference type="InterPro" id="IPR001867">
    <property type="entry name" value="OmpR/PhoB-type_DNA-bd"/>
</dbReference>
<dbReference type="PROSITE" id="PS51755">
    <property type="entry name" value="OMPR_PHOB"/>
    <property type="match status" value="1"/>
</dbReference>
<dbReference type="Pfam" id="PF00486">
    <property type="entry name" value="Trans_reg_C"/>
    <property type="match status" value="1"/>
</dbReference>
<keyword evidence="1 3" id="KW-0238">DNA-binding</keyword>
<dbReference type="GO" id="GO:0006355">
    <property type="term" value="P:regulation of DNA-templated transcription"/>
    <property type="evidence" value="ECO:0007669"/>
    <property type="project" value="InterPro"/>
</dbReference>
<dbReference type="AlphaFoldDB" id="A0A1I5A5C3"/>
<sequence length="242" mass="26853">MRVLVVEDEEDLVEALRYGLARADYAVDSAGDLEEATQKLYASAYDLMILDLSLPDGDGFDLCRAVRRGRLAGESGPDLRILMLTARDRLADRVRGLDEGADDYLVKPFAFPELLARVRALLRRDSGGGSAVWTVGDLRLDTGRREAFRGDRLLRLTPKEYAVLRYLMSRPGQVVSAEELLEHVWDENADPFTNTVRVTVGTLRRKLAAPDEEQVIETVVRHGYRLRENGAVAAAAGERGPA</sequence>
<organism evidence="6 7">
    <name type="scientific">Actinomadura madurae</name>
    <dbReference type="NCBI Taxonomy" id="1993"/>
    <lineage>
        <taxon>Bacteria</taxon>
        <taxon>Bacillati</taxon>
        <taxon>Actinomycetota</taxon>
        <taxon>Actinomycetes</taxon>
        <taxon>Streptosporangiales</taxon>
        <taxon>Thermomonosporaceae</taxon>
        <taxon>Actinomadura</taxon>
    </lineage>
</organism>
<dbReference type="CDD" id="cd17624">
    <property type="entry name" value="REC_OmpR_PmrA-like"/>
    <property type="match status" value="1"/>
</dbReference>
<accession>A0A1I5A5C3</accession>
<feature type="DNA-binding region" description="OmpR/PhoB-type" evidence="3">
    <location>
        <begin position="130"/>
        <end position="228"/>
    </location>
</feature>
<dbReference type="GO" id="GO:0032993">
    <property type="term" value="C:protein-DNA complex"/>
    <property type="evidence" value="ECO:0007669"/>
    <property type="project" value="TreeGrafter"/>
</dbReference>
<evidence type="ECO:0000259" key="5">
    <source>
        <dbReference type="PROSITE" id="PS51755"/>
    </source>
</evidence>
<dbReference type="InterPro" id="IPR039420">
    <property type="entry name" value="WalR-like"/>
</dbReference>
<evidence type="ECO:0000256" key="2">
    <source>
        <dbReference type="PROSITE-ProRule" id="PRU00169"/>
    </source>
</evidence>
<keyword evidence="7" id="KW-1185">Reference proteome</keyword>
<dbReference type="Pfam" id="PF00072">
    <property type="entry name" value="Response_reg"/>
    <property type="match status" value="1"/>
</dbReference>
<dbReference type="Gene3D" id="6.10.250.690">
    <property type="match status" value="1"/>
</dbReference>
<dbReference type="GO" id="GO:0005829">
    <property type="term" value="C:cytosol"/>
    <property type="evidence" value="ECO:0007669"/>
    <property type="project" value="TreeGrafter"/>
</dbReference>
<evidence type="ECO:0000256" key="3">
    <source>
        <dbReference type="PROSITE-ProRule" id="PRU01091"/>
    </source>
</evidence>
<dbReference type="SUPFAM" id="SSF52172">
    <property type="entry name" value="CheY-like"/>
    <property type="match status" value="1"/>
</dbReference>
<dbReference type="PANTHER" id="PTHR48111">
    <property type="entry name" value="REGULATOR OF RPOS"/>
    <property type="match status" value="1"/>
</dbReference>
<dbReference type="eggNOG" id="COG0745">
    <property type="taxonomic scope" value="Bacteria"/>
</dbReference>
<name>A0A1I5A5C3_9ACTN</name>
<dbReference type="SMART" id="SM00448">
    <property type="entry name" value="REC"/>
    <property type="match status" value="1"/>
</dbReference>
<feature type="domain" description="Response regulatory" evidence="4">
    <location>
        <begin position="2"/>
        <end position="122"/>
    </location>
</feature>
<dbReference type="PROSITE" id="PS50110">
    <property type="entry name" value="RESPONSE_REGULATORY"/>
    <property type="match status" value="1"/>
</dbReference>
<proteinExistence type="predicted"/>
<dbReference type="PANTHER" id="PTHR48111:SF36">
    <property type="entry name" value="TRANSCRIPTIONAL REGULATORY PROTEIN CUTR"/>
    <property type="match status" value="1"/>
</dbReference>
<dbReference type="STRING" id="1993.SAMN04489713_102462"/>
<dbReference type="RefSeq" id="WP_075020390.1">
    <property type="nucleotide sequence ID" value="NZ_CP094265.1"/>
</dbReference>
<dbReference type="InterPro" id="IPR011006">
    <property type="entry name" value="CheY-like_superfamily"/>
</dbReference>
<dbReference type="CDD" id="cd00383">
    <property type="entry name" value="trans_reg_C"/>
    <property type="match status" value="1"/>
</dbReference>
<protein>
    <submittedName>
        <fullName evidence="6">DNA-binding response regulator, OmpR family, contains REC and winged-helix (WHTH) domain</fullName>
    </submittedName>
</protein>
<evidence type="ECO:0000256" key="1">
    <source>
        <dbReference type="ARBA" id="ARBA00023125"/>
    </source>
</evidence>
<evidence type="ECO:0000313" key="6">
    <source>
        <dbReference type="EMBL" id="SFN57653.1"/>
    </source>
</evidence>
<dbReference type="InterPro" id="IPR001789">
    <property type="entry name" value="Sig_transdc_resp-reg_receiver"/>
</dbReference>
<dbReference type="Proteomes" id="UP000183413">
    <property type="component" value="Unassembled WGS sequence"/>
</dbReference>
<dbReference type="Gene3D" id="3.40.50.2300">
    <property type="match status" value="1"/>
</dbReference>
<feature type="modified residue" description="4-aspartylphosphate" evidence="2">
    <location>
        <position position="51"/>
    </location>
</feature>
<dbReference type="GO" id="GO:0000156">
    <property type="term" value="F:phosphorelay response regulator activity"/>
    <property type="evidence" value="ECO:0007669"/>
    <property type="project" value="TreeGrafter"/>
</dbReference>
<dbReference type="InterPro" id="IPR036388">
    <property type="entry name" value="WH-like_DNA-bd_sf"/>
</dbReference>
<dbReference type="SMART" id="SM00862">
    <property type="entry name" value="Trans_reg_C"/>
    <property type="match status" value="1"/>
</dbReference>
<dbReference type="GO" id="GO:0000976">
    <property type="term" value="F:transcription cis-regulatory region binding"/>
    <property type="evidence" value="ECO:0007669"/>
    <property type="project" value="TreeGrafter"/>
</dbReference>
<keyword evidence="2" id="KW-0597">Phosphoprotein</keyword>
<evidence type="ECO:0000313" key="7">
    <source>
        <dbReference type="Proteomes" id="UP000183413"/>
    </source>
</evidence>
<feature type="domain" description="OmpR/PhoB-type" evidence="5">
    <location>
        <begin position="130"/>
        <end position="228"/>
    </location>
</feature>
<dbReference type="EMBL" id="FOVH01000002">
    <property type="protein sequence ID" value="SFN57653.1"/>
    <property type="molecule type" value="Genomic_DNA"/>
</dbReference>
<evidence type="ECO:0000259" key="4">
    <source>
        <dbReference type="PROSITE" id="PS50110"/>
    </source>
</evidence>